<gene>
    <name evidence="1" type="ORF">HCG48_24240</name>
</gene>
<sequence>MVYAAVDWFRQRRRSGHSWPSTCGNRQFWSWPMGDRNPRPAITKN</sequence>
<dbReference type="KEGG" id="oxy:HCG48_24240"/>
<dbReference type="Proteomes" id="UP000500857">
    <property type="component" value="Chromosome"/>
</dbReference>
<keyword evidence="2" id="KW-1185">Reference proteome</keyword>
<dbReference type="AlphaFoldDB" id="A0A6H1U3U2"/>
<evidence type="ECO:0000313" key="2">
    <source>
        <dbReference type="Proteomes" id="UP000500857"/>
    </source>
</evidence>
<accession>A0A6H1U3U2</accession>
<dbReference type="EMBL" id="CP051167">
    <property type="protein sequence ID" value="QIZ73325.1"/>
    <property type="molecule type" value="Genomic_DNA"/>
</dbReference>
<proteinExistence type="predicted"/>
<name>A0A6H1U3U2_9CYAN</name>
<evidence type="ECO:0000313" key="1">
    <source>
        <dbReference type="EMBL" id="QIZ73325.1"/>
    </source>
</evidence>
<reference evidence="1 2" key="1">
    <citation type="submission" date="2020-04" db="EMBL/GenBank/DDBJ databases">
        <authorList>
            <person name="Basu S."/>
            <person name="Maruthanayagam V."/>
            <person name="Chakraborty S."/>
            <person name="Pramanik A."/>
            <person name="Mukherjee J."/>
            <person name="Brink B."/>
        </authorList>
    </citation>
    <scope>NUCLEOTIDE SEQUENCE [LARGE SCALE GENOMIC DNA]</scope>
    <source>
        <strain evidence="1 2">AP17</strain>
    </source>
</reference>
<organism evidence="1 2">
    <name type="scientific">Oxynema aestuarii AP17</name>
    <dbReference type="NCBI Taxonomy" id="2064643"/>
    <lineage>
        <taxon>Bacteria</taxon>
        <taxon>Bacillati</taxon>
        <taxon>Cyanobacteriota</taxon>
        <taxon>Cyanophyceae</taxon>
        <taxon>Oscillatoriophycideae</taxon>
        <taxon>Oscillatoriales</taxon>
        <taxon>Oscillatoriaceae</taxon>
        <taxon>Oxynema</taxon>
        <taxon>Oxynema aestuarii</taxon>
    </lineage>
</organism>
<dbReference type="RefSeq" id="WP_168571471.1">
    <property type="nucleotide sequence ID" value="NZ_CP051167.1"/>
</dbReference>
<protein>
    <submittedName>
        <fullName evidence="1">Uncharacterized protein</fullName>
    </submittedName>
</protein>